<dbReference type="EC" id="2.4.1.-" evidence="6"/>
<organism evidence="6 7">
    <name type="scientific">Stieleria maiorica</name>
    <dbReference type="NCBI Taxonomy" id="2795974"/>
    <lineage>
        <taxon>Bacteria</taxon>
        <taxon>Pseudomonadati</taxon>
        <taxon>Planctomycetota</taxon>
        <taxon>Planctomycetia</taxon>
        <taxon>Pirellulales</taxon>
        <taxon>Pirellulaceae</taxon>
        <taxon>Stieleria</taxon>
    </lineage>
</organism>
<evidence type="ECO:0000313" key="6">
    <source>
        <dbReference type="EMBL" id="QEG02187.1"/>
    </source>
</evidence>
<feature type="transmembrane region" description="Helical" evidence="4">
    <location>
        <begin position="311"/>
        <end position="328"/>
    </location>
</feature>
<evidence type="ECO:0000256" key="2">
    <source>
        <dbReference type="ARBA" id="ARBA00022676"/>
    </source>
</evidence>
<dbReference type="CDD" id="cd06439">
    <property type="entry name" value="CESA_like_1"/>
    <property type="match status" value="1"/>
</dbReference>
<name>A0A5B9MQ86_9BACT</name>
<feature type="transmembrane region" description="Helical" evidence="4">
    <location>
        <begin position="340"/>
        <end position="360"/>
    </location>
</feature>
<evidence type="ECO:0000259" key="5">
    <source>
        <dbReference type="Pfam" id="PF00535"/>
    </source>
</evidence>
<protein>
    <submittedName>
        <fullName evidence="6">Poly-beta-1,6-N-acetyl-D-glucosamine synthase</fullName>
        <ecNumber evidence="6">2.4.1.-</ecNumber>
    </submittedName>
</protein>
<keyword evidence="4" id="KW-0812">Transmembrane</keyword>
<evidence type="ECO:0000256" key="3">
    <source>
        <dbReference type="ARBA" id="ARBA00022679"/>
    </source>
</evidence>
<dbReference type="Pfam" id="PF00535">
    <property type="entry name" value="Glycos_transf_2"/>
    <property type="match status" value="1"/>
</dbReference>
<keyword evidence="7" id="KW-1185">Reference proteome</keyword>
<feature type="transmembrane region" description="Helical" evidence="4">
    <location>
        <begin position="283"/>
        <end position="305"/>
    </location>
</feature>
<dbReference type="InterPro" id="IPR001173">
    <property type="entry name" value="Glyco_trans_2-like"/>
</dbReference>
<dbReference type="EMBL" id="CP036264">
    <property type="protein sequence ID" value="QEG02187.1"/>
    <property type="molecule type" value="Genomic_DNA"/>
</dbReference>
<evidence type="ECO:0000256" key="4">
    <source>
        <dbReference type="SAM" id="Phobius"/>
    </source>
</evidence>
<reference evidence="6 7" key="1">
    <citation type="submission" date="2019-02" db="EMBL/GenBank/DDBJ databases">
        <title>Planctomycetal bacteria perform biofilm scaping via a novel small molecule.</title>
        <authorList>
            <person name="Jeske O."/>
            <person name="Boedeker C."/>
            <person name="Wiegand S."/>
            <person name="Breitling P."/>
            <person name="Kallscheuer N."/>
            <person name="Jogler M."/>
            <person name="Rohde M."/>
            <person name="Petersen J."/>
            <person name="Medema M.H."/>
            <person name="Surup F."/>
            <person name="Jogler C."/>
        </authorList>
    </citation>
    <scope>NUCLEOTIDE SEQUENCE [LARGE SCALE GENOMIC DNA]</scope>
    <source>
        <strain evidence="6 7">Mal15</strain>
    </source>
</reference>
<dbReference type="AlphaFoldDB" id="A0A5B9MQ86"/>
<evidence type="ECO:0000313" key="7">
    <source>
        <dbReference type="Proteomes" id="UP000321353"/>
    </source>
</evidence>
<dbReference type="PANTHER" id="PTHR43630">
    <property type="entry name" value="POLY-BETA-1,6-N-ACETYL-D-GLUCOSAMINE SYNTHASE"/>
    <property type="match status" value="1"/>
</dbReference>
<feature type="domain" description="Glycosyltransferase 2-like" evidence="5">
    <location>
        <begin position="40"/>
        <end position="167"/>
    </location>
</feature>
<keyword evidence="4" id="KW-0472">Membrane</keyword>
<dbReference type="GO" id="GO:0016757">
    <property type="term" value="F:glycosyltransferase activity"/>
    <property type="evidence" value="ECO:0007669"/>
    <property type="project" value="UniProtKB-KW"/>
</dbReference>
<proteinExistence type="inferred from homology"/>
<accession>A0A5B9MQ86</accession>
<keyword evidence="4" id="KW-1133">Transmembrane helix</keyword>
<dbReference type="KEGG" id="smam:Mal15_62720"/>
<sequence>MGLFYAYLGYPLLIAVLARVFGRDESPVAAARRQDLPEVTVLIAAHNAANYLTERIENILACDYPPERLNILVASDGSTDQTGRVVSEFNDSRIKVISFKTRRGKAATLIDAVGSVASPVVIFTDATTRFDKHSVRRLARHFADRHVGLVAGKVTMIDEHGSASESLYWKLENKIRACEARLGITLGASGAIYAISRSMFVAPSRPTINDDMVLPMLVRMTHPCRLVFDPTAQAYSSSTGGIRAEFSRRQRIGLGAMQCLAVLRGLLRWKNRGQAAAFVSHKLLRWAGPFLLIAAFVSNLCLATTPIYQTLVVLQVLAYVAAGYGVVASGRSLAARLARAATSFVVMNAAIGVGICRWLAGHDTVIWNPTQRPSWSHIPATSEMVPTTEKRAA</sequence>
<keyword evidence="3 6" id="KW-0808">Transferase</keyword>
<dbReference type="Proteomes" id="UP000321353">
    <property type="component" value="Chromosome"/>
</dbReference>
<comment type="similarity">
    <text evidence="1">Belongs to the glycosyltransferase 2 family.</text>
</comment>
<gene>
    <name evidence="6" type="primary">icaA_2</name>
    <name evidence="6" type="ORF">Mal15_62720</name>
</gene>
<dbReference type="PANTHER" id="PTHR43630:SF1">
    <property type="entry name" value="POLY-BETA-1,6-N-ACETYL-D-GLUCOSAMINE SYNTHASE"/>
    <property type="match status" value="1"/>
</dbReference>
<keyword evidence="2 6" id="KW-0328">Glycosyltransferase</keyword>
<dbReference type="InterPro" id="IPR029044">
    <property type="entry name" value="Nucleotide-diphossugar_trans"/>
</dbReference>
<evidence type="ECO:0000256" key="1">
    <source>
        <dbReference type="ARBA" id="ARBA00006739"/>
    </source>
</evidence>
<dbReference type="SUPFAM" id="SSF53448">
    <property type="entry name" value="Nucleotide-diphospho-sugar transferases"/>
    <property type="match status" value="1"/>
</dbReference>
<dbReference type="Gene3D" id="3.90.550.10">
    <property type="entry name" value="Spore Coat Polysaccharide Biosynthesis Protein SpsA, Chain A"/>
    <property type="match status" value="1"/>
</dbReference>